<comment type="caution">
    <text evidence="1">The sequence shown here is derived from an EMBL/GenBank/DDBJ whole genome shotgun (WGS) entry which is preliminary data.</text>
</comment>
<gene>
    <name evidence="1" type="ORF">CAP_3943</name>
</gene>
<dbReference type="RefSeq" id="WP_197040954.1">
    <property type="nucleotide sequence ID" value="NZ_ASRX01000003.1"/>
</dbReference>
<dbReference type="GO" id="GO:0004029">
    <property type="term" value="F:aldehyde dehydrogenase (NAD+) activity"/>
    <property type="evidence" value="ECO:0007669"/>
    <property type="project" value="TreeGrafter"/>
</dbReference>
<accession>A0A017TGN3</accession>
<dbReference type="EMBL" id="ASRX01000003">
    <property type="protein sequence ID" value="EYF08414.1"/>
    <property type="molecule type" value="Genomic_DNA"/>
</dbReference>
<dbReference type="PANTHER" id="PTHR48079:SF6">
    <property type="entry name" value="NAD(P)-BINDING DOMAIN-CONTAINING PROTEIN-RELATED"/>
    <property type="match status" value="1"/>
</dbReference>
<dbReference type="Proteomes" id="UP000019678">
    <property type="component" value="Unassembled WGS sequence"/>
</dbReference>
<dbReference type="GO" id="GO:0005737">
    <property type="term" value="C:cytoplasm"/>
    <property type="evidence" value="ECO:0007669"/>
    <property type="project" value="TreeGrafter"/>
</dbReference>
<dbReference type="AlphaFoldDB" id="A0A017TGN3"/>
<dbReference type="eggNOG" id="COG0451">
    <property type="taxonomic scope" value="Bacteria"/>
</dbReference>
<keyword evidence="2" id="KW-1185">Reference proteome</keyword>
<reference evidence="1 2" key="1">
    <citation type="submission" date="2013-05" db="EMBL/GenBank/DDBJ databases">
        <title>Genome assembly of Chondromyces apiculatus DSM 436.</title>
        <authorList>
            <person name="Sharma G."/>
            <person name="Khatri I."/>
            <person name="Kaur C."/>
            <person name="Mayilraj S."/>
            <person name="Subramanian S."/>
        </authorList>
    </citation>
    <scope>NUCLEOTIDE SEQUENCE [LARGE SCALE GENOMIC DNA]</scope>
    <source>
        <strain evidence="1 2">DSM 436</strain>
    </source>
</reference>
<dbReference type="InterPro" id="IPR051783">
    <property type="entry name" value="NAD(P)-dependent_oxidoreduct"/>
</dbReference>
<dbReference type="PANTHER" id="PTHR48079">
    <property type="entry name" value="PROTEIN YEEZ"/>
    <property type="match status" value="1"/>
</dbReference>
<organism evidence="1 2">
    <name type="scientific">Chondromyces apiculatus DSM 436</name>
    <dbReference type="NCBI Taxonomy" id="1192034"/>
    <lineage>
        <taxon>Bacteria</taxon>
        <taxon>Pseudomonadati</taxon>
        <taxon>Myxococcota</taxon>
        <taxon>Polyangia</taxon>
        <taxon>Polyangiales</taxon>
        <taxon>Polyangiaceae</taxon>
        <taxon>Chondromyces</taxon>
    </lineage>
</organism>
<dbReference type="Gene3D" id="3.40.50.720">
    <property type="entry name" value="NAD(P)-binding Rossmann-like Domain"/>
    <property type="match status" value="1"/>
</dbReference>
<name>A0A017TGN3_9BACT</name>
<protein>
    <submittedName>
        <fullName evidence="1">Nucleoside-diphosphate-sugar epimerase</fullName>
    </submittedName>
</protein>
<dbReference type="STRING" id="1192034.CAP_3943"/>
<sequence length="294" mass="30258">MRSVSAPLVVFGCGFTGSVAAVLRLSRGGRVIATVRDAGRAAALRKAGVEAHAIPALTEAVVEALVPEGAEVLVGFPPDAEADRAVSKVLGRARSAVYVSSTAVYGGATGAVDEAVPVDTGDARAAARLGAEAPYAGAGAVILRAAGIYGPGRGLHQRLLRGEHRLVMGGHKVVSRIHVEDLARFALGALEQGMRGEVFVVGDDTPVPQVEVVQWLCARLGVPLPAEVGEGEVPETLRHDRAVQNARIKAALGMALLYPSYREGFEACFAAEAAKSRDGELPVVLSAKSGGGGF</sequence>
<evidence type="ECO:0000313" key="1">
    <source>
        <dbReference type="EMBL" id="EYF08414.1"/>
    </source>
</evidence>
<evidence type="ECO:0000313" key="2">
    <source>
        <dbReference type="Proteomes" id="UP000019678"/>
    </source>
</evidence>
<proteinExistence type="predicted"/>
<dbReference type="SUPFAM" id="SSF51735">
    <property type="entry name" value="NAD(P)-binding Rossmann-fold domains"/>
    <property type="match status" value="1"/>
</dbReference>
<dbReference type="InterPro" id="IPR036291">
    <property type="entry name" value="NAD(P)-bd_dom_sf"/>
</dbReference>